<dbReference type="AlphaFoldDB" id="A0A9X2C0F9"/>
<dbReference type="RefSeq" id="WP_275682409.1">
    <property type="nucleotide sequence ID" value="NZ_JAJLJH010000002.1"/>
</dbReference>
<dbReference type="Gene3D" id="3.40.50.300">
    <property type="entry name" value="P-loop containing nucleotide triphosphate hydrolases"/>
    <property type="match status" value="1"/>
</dbReference>
<dbReference type="EMBL" id="JAJLJH010000002">
    <property type="protein sequence ID" value="MCK9686386.1"/>
    <property type="molecule type" value="Genomic_DNA"/>
</dbReference>
<reference evidence="1" key="1">
    <citation type="submission" date="2021-11" db="EMBL/GenBank/DDBJ databases">
        <title>BS-T2-15 a new species belonging to the Comamonadaceae family isolated from the soil of a French oak forest.</title>
        <authorList>
            <person name="Mieszkin S."/>
            <person name="Alain K."/>
        </authorList>
    </citation>
    <scope>NUCLEOTIDE SEQUENCE</scope>
    <source>
        <strain evidence="1">BS-T2-15</strain>
    </source>
</reference>
<sequence length="305" mass="33483">MKVAQLSQDELARLLRRGEFLLDLPPFVARVRSDVPSLVRDIADMYGEFAVCAPEAFADFSVEVSLEPGLRRWYKPQARFYYDDLPSFAPLPAQQAFPMIEWGLNWCVAAHAHQYLTIHAAVIERDGRAAVLPAPPGSGKSTLCAGLIQRGWRLLSDELALLDMDSGLIHGMARPVSLKNASIAAIRAFAPEAVMTSPVPDTAKGTVSLLQPPAASVRRVREPTRAAWVVLPSYEAGAAPVFTPHGKERAFMTLAEQSFNYDMHGVRGFEAMGRLVEQCECLRFNYGRLEDAAEAFERLAATGAP</sequence>
<keyword evidence="2" id="KW-1185">Reference proteome</keyword>
<proteinExistence type="predicted"/>
<dbReference type="Proteomes" id="UP001139353">
    <property type="component" value="Unassembled WGS sequence"/>
</dbReference>
<keyword evidence="1" id="KW-0418">Kinase</keyword>
<evidence type="ECO:0000313" key="2">
    <source>
        <dbReference type="Proteomes" id="UP001139353"/>
    </source>
</evidence>
<comment type="caution">
    <text evidence="1">The sequence shown here is derived from an EMBL/GenBank/DDBJ whole genome shotgun (WGS) entry which is preliminary data.</text>
</comment>
<name>A0A9X2C0F9_9BURK</name>
<dbReference type="InterPro" id="IPR027600">
    <property type="entry name" value="HprK-rel_A"/>
</dbReference>
<dbReference type="SUPFAM" id="SSF53795">
    <property type="entry name" value="PEP carboxykinase-like"/>
    <property type="match status" value="1"/>
</dbReference>
<keyword evidence="1" id="KW-0808">Transferase</keyword>
<dbReference type="GO" id="GO:0016301">
    <property type="term" value="F:kinase activity"/>
    <property type="evidence" value="ECO:0007669"/>
    <property type="project" value="UniProtKB-KW"/>
</dbReference>
<accession>A0A9X2C0F9</accession>
<dbReference type="NCBIfam" id="TIGR04352">
    <property type="entry name" value="HprK_rel_A"/>
    <property type="match status" value="1"/>
</dbReference>
<protein>
    <submittedName>
        <fullName evidence="1">HprK-related kinase A</fullName>
    </submittedName>
</protein>
<evidence type="ECO:0000313" key="1">
    <source>
        <dbReference type="EMBL" id="MCK9686386.1"/>
    </source>
</evidence>
<gene>
    <name evidence="1" type="ORF">LPC04_11775</name>
</gene>
<dbReference type="InterPro" id="IPR027417">
    <property type="entry name" value="P-loop_NTPase"/>
</dbReference>
<organism evidence="1 2">
    <name type="scientific">Scleromatobacter humisilvae</name>
    <dbReference type="NCBI Taxonomy" id="2897159"/>
    <lineage>
        <taxon>Bacteria</taxon>
        <taxon>Pseudomonadati</taxon>
        <taxon>Pseudomonadota</taxon>
        <taxon>Betaproteobacteria</taxon>
        <taxon>Burkholderiales</taxon>
        <taxon>Sphaerotilaceae</taxon>
        <taxon>Scleromatobacter</taxon>
    </lineage>
</organism>